<dbReference type="CDD" id="cd01949">
    <property type="entry name" value="GGDEF"/>
    <property type="match status" value="1"/>
</dbReference>
<proteinExistence type="predicted"/>
<protein>
    <submittedName>
        <fullName evidence="3">Diguanylate cyclase</fullName>
        <ecNumber evidence="3">2.7.7.65</ecNumber>
    </submittedName>
</protein>
<dbReference type="PROSITE" id="PS50887">
    <property type="entry name" value="GGDEF"/>
    <property type="match status" value="1"/>
</dbReference>
<feature type="transmembrane region" description="Helical" evidence="1">
    <location>
        <begin position="21"/>
        <end position="40"/>
    </location>
</feature>
<feature type="transmembrane region" description="Helical" evidence="1">
    <location>
        <begin position="83"/>
        <end position="108"/>
    </location>
</feature>
<dbReference type="EC" id="2.7.7.65" evidence="3"/>
<gene>
    <name evidence="3" type="ORF">QR721_13065</name>
</gene>
<organism evidence="3 4">
    <name type="scientific">Aciduricibacillus chroicocephali</name>
    <dbReference type="NCBI Taxonomy" id="3054939"/>
    <lineage>
        <taxon>Bacteria</taxon>
        <taxon>Bacillati</taxon>
        <taxon>Bacillota</taxon>
        <taxon>Bacilli</taxon>
        <taxon>Bacillales</taxon>
        <taxon>Bacillaceae</taxon>
        <taxon>Aciduricibacillus</taxon>
    </lineage>
</organism>
<feature type="transmembrane region" description="Helical" evidence="1">
    <location>
        <begin position="52"/>
        <end position="71"/>
    </location>
</feature>
<dbReference type="InterPro" id="IPR000160">
    <property type="entry name" value="GGDEF_dom"/>
</dbReference>
<keyword evidence="3" id="KW-0548">Nucleotidyltransferase</keyword>
<feature type="transmembrane region" description="Helical" evidence="1">
    <location>
        <begin position="181"/>
        <end position="200"/>
    </location>
</feature>
<evidence type="ECO:0000256" key="1">
    <source>
        <dbReference type="SAM" id="Phobius"/>
    </source>
</evidence>
<dbReference type="SUPFAM" id="SSF55073">
    <property type="entry name" value="Nucleotide cyclase"/>
    <property type="match status" value="1"/>
</dbReference>
<dbReference type="Gene3D" id="3.30.70.270">
    <property type="match status" value="1"/>
</dbReference>
<dbReference type="InterPro" id="IPR050469">
    <property type="entry name" value="Diguanylate_Cyclase"/>
</dbReference>
<keyword evidence="1" id="KW-1133">Transmembrane helix</keyword>
<keyword evidence="1" id="KW-0472">Membrane</keyword>
<dbReference type="NCBIfam" id="TIGR00254">
    <property type="entry name" value="GGDEF"/>
    <property type="match status" value="1"/>
</dbReference>
<keyword evidence="4" id="KW-1185">Reference proteome</keyword>
<dbReference type="RefSeq" id="WP_348027704.1">
    <property type="nucleotide sequence ID" value="NZ_CP129113.1"/>
</dbReference>
<sequence>MPLFSWELIVDTSWGLIFRNLFSNMCIILLLSFVYLQARWKWVERRARKNRYMIDGVAGGILGIILMYYSIRINSYIILDLRYAVIVLVMLFGGMRAAAISSSIIILARLTLGIGFSAYAGIPIVATMLIGFALMNKMKVLQKVGIVWKGLFLIIYSNIAFSIVLCIAMKDPVLLTKMLTVYWTLSTFCALISIVFVLYVRRSHDLLVKYESEATTDFLTGLNNVRQFDIIWNHTMQRALSRKESLSLLAIDVDFFKEVNDTYGHATGDLVLAEIGKLLKKHSRPFDIVSRNGGEEFSIIMPDCTNMQAIRTGEQIRKVVESHLFPIDNGSEIRITISVGTASYPETVLDPESLLRQADECLYQAKRAGRNRVWNPPILEKEGSNTEKD</sequence>
<keyword evidence="1" id="KW-0812">Transmembrane</keyword>
<dbReference type="EMBL" id="CP129113">
    <property type="protein sequence ID" value="WLV24555.1"/>
    <property type="molecule type" value="Genomic_DNA"/>
</dbReference>
<dbReference type="PANTHER" id="PTHR45138:SF9">
    <property type="entry name" value="DIGUANYLATE CYCLASE DGCM-RELATED"/>
    <property type="match status" value="1"/>
</dbReference>
<dbReference type="PANTHER" id="PTHR45138">
    <property type="entry name" value="REGULATORY COMPONENTS OF SENSORY TRANSDUCTION SYSTEM"/>
    <property type="match status" value="1"/>
</dbReference>
<keyword evidence="3" id="KW-0808">Transferase</keyword>
<accession>A0ABY9KUP4</accession>
<reference evidence="3" key="1">
    <citation type="submission" date="2023-06" db="EMBL/GenBank/DDBJ databases">
        <title>A Treasure from Seagulls: Isolation and Description of Aciduricobacillus qingdaonensis gen. nov., sp. nov., a Rare Obligately Uric Acid-utilizing Member in the Family Bacillaceae.</title>
        <authorList>
            <person name="Liu W."/>
            <person name="Wang B."/>
        </authorList>
    </citation>
    <scope>NUCLEOTIDE SEQUENCE</scope>
    <source>
        <strain evidence="3">44XB</strain>
    </source>
</reference>
<dbReference type="Pfam" id="PF00990">
    <property type="entry name" value="GGDEF"/>
    <property type="match status" value="1"/>
</dbReference>
<name>A0ABY9KUP4_9BACI</name>
<evidence type="ECO:0000259" key="2">
    <source>
        <dbReference type="PROSITE" id="PS50887"/>
    </source>
</evidence>
<dbReference type="GO" id="GO:0052621">
    <property type="term" value="F:diguanylate cyclase activity"/>
    <property type="evidence" value="ECO:0007669"/>
    <property type="project" value="UniProtKB-EC"/>
</dbReference>
<feature type="domain" description="GGDEF" evidence="2">
    <location>
        <begin position="244"/>
        <end position="378"/>
    </location>
</feature>
<dbReference type="Proteomes" id="UP001180087">
    <property type="component" value="Chromosome"/>
</dbReference>
<dbReference type="SMART" id="SM00267">
    <property type="entry name" value="GGDEF"/>
    <property type="match status" value="1"/>
</dbReference>
<dbReference type="InterPro" id="IPR029787">
    <property type="entry name" value="Nucleotide_cyclase"/>
</dbReference>
<evidence type="ECO:0000313" key="3">
    <source>
        <dbReference type="EMBL" id="WLV24555.1"/>
    </source>
</evidence>
<feature type="transmembrane region" description="Helical" evidence="1">
    <location>
        <begin position="146"/>
        <end position="169"/>
    </location>
</feature>
<evidence type="ECO:0000313" key="4">
    <source>
        <dbReference type="Proteomes" id="UP001180087"/>
    </source>
</evidence>
<dbReference type="InterPro" id="IPR043128">
    <property type="entry name" value="Rev_trsase/Diguanyl_cyclase"/>
</dbReference>
<feature type="transmembrane region" description="Helical" evidence="1">
    <location>
        <begin position="114"/>
        <end position="134"/>
    </location>
</feature>